<feature type="domain" description="CAP-Gly" evidence="2">
    <location>
        <begin position="31"/>
        <end position="79"/>
    </location>
</feature>
<dbReference type="SUPFAM" id="SSF74924">
    <property type="entry name" value="Cap-Gly domain"/>
    <property type="match status" value="1"/>
</dbReference>
<protein>
    <recommendedName>
        <fullName evidence="2">CAP-Gly domain-containing protein</fullName>
    </recommendedName>
</protein>
<dbReference type="InterPro" id="IPR036859">
    <property type="entry name" value="CAP-Gly_dom_sf"/>
</dbReference>
<evidence type="ECO:0000259" key="2">
    <source>
        <dbReference type="SMART" id="SM01052"/>
    </source>
</evidence>
<evidence type="ECO:0000256" key="1">
    <source>
        <dbReference type="SAM" id="MobiDB-lite"/>
    </source>
</evidence>
<dbReference type="EMBL" id="CAJOBD010001630">
    <property type="protein sequence ID" value="CAF3818676.1"/>
    <property type="molecule type" value="Genomic_DNA"/>
</dbReference>
<accession>A0A819CEW8</accession>
<proteinExistence type="predicted"/>
<reference evidence="3" key="1">
    <citation type="submission" date="2021-02" db="EMBL/GenBank/DDBJ databases">
        <authorList>
            <person name="Nowell W R."/>
        </authorList>
    </citation>
    <scope>NUCLEOTIDE SEQUENCE</scope>
</reference>
<feature type="compositionally biased region" description="Low complexity" evidence="1">
    <location>
        <begin position="100"/>
        <end position="119"/>
    </location>
</feature>
<evidence type="ECO:0000313" key="3">
    <source>
        <dbReference type="EMBL" id="CAF3818676.1"/>
    </source>
</evidence>
<gene>
    <name evidence="3" type="ORF">JBS370_LOCUS16319</name>
</gene>
<dbReference type="SMART" id="SM01052">
    <property type="entry name" value="CAP_GLY"/>
    <property type="match status" value="1"/>
</dbReference>
<comment type="caution">
    <text evidence="3">The sequence shown here is derived from an EMBL/GenBank/DDBJ whole genome shotgun (WGS) entry which is preliminary data.</text>
</comment>
<evidence type="ECO:0000313" key="4">
    <source>
        <dbReference type="Proteomes" id="UP000663836"/>
    </source>
</evidence>
<organism evidence="3 4">
    <name type="scientific">Rotaria sordida</name>
    <dbReference type="NCBI Taxonomy" id="392033"/>
    <lineage>
        <taxon>Eukaryota</taxon>
        <taxon>Metazoa</taxon>
        <taxon>Spiralia</taxon>
        <taxon>Gnathifera</taxon>
        <taxon>Rotifera</taxon>
        <taxon>Eurotatoria</taxon>
        <taxon>Bdelloidea</taxon>
        <taxon>Philodinida</taxon>
        <taxon>Philodinidae</taxon>
        <taxon>Rotaria</taxon>
    </lineage>
</organism>
<sequence>MNSTNRYSTSVIIYLCLYFKKKKASTTLFHLDQRVSIAGKGLGTIAFIGKTEFADDRTFLRYFTCNDNHGLYVRPGHIESVISNLQSNLTRSSSNHSIQSEGSTGSIPPSSTSTIPRTSAVPTKQRGLRAPTLGTTTKLLGSDGDIDQTDKLSYVISYSNSFQSFTDIPTAVATERILSPKEEIKSPVSQLKTTTSMVKEKKKRRDDFEKLKEFERTKLQLDQLQTYKRETQERIKELNDKLQQ</sequence>
<name>A0A819CEW8_9BILA</name>
<dbReference type="InterPro" id="IPR000938">
    <property type="entry name" value="CAP-Gly_domain"/>
</dbReference>
<dbReference type="AlphaFoldDB" id="A0A819CEW8"/>
<feature type="region of interest" description="Disordered" evidence="1">
    <location>
        <begin position="92"/>
        <end position="136"/>
    </location>
</feature>
<dbReference type="Proteomes" id="UP000663836">
    <property type="component" value="Unassembled WGS sequence"/>
</dbReference>